<reference evidence="1" key="1">
    <citation type="submission" date="2022-11" db="EMBL/GenBank/DDBJ databases">
        <title>Alteromonas sp. nov., isolated from sea water of the Qingdao.</title>
        <authorList>
            <person name="Wang Q."/>
        </authorList>
    </citation>
    <scope>NUCLEOTIDE SEQUENCE</scope>
    <source>
        <strain evidence="1">ASW11-7</strain>
    </source>
</reference>
<protein>
    <recommendedName>
        <fullName evidence="3">Lipoprotein</fullName>
    </recommendedName>
</protein>
<gene>
    <name evidence="1" type="ORF">OPS25_11700</name>
</gene>
<accession>A0ABT3P8R3</accession>
<dbReference type="EMBL" id="JAPFRD010000011">
    <property type="protein sequence ID" value="MCW8109162.1"/>
    <property type="molecule type" value="Genomic_DNA"/>
</dbReference>
<dbReference type="RefSeq" id="WP_265617909.1">
    <property type="nucleotide sequence ID" value="NZ_JAPFRD010000011.1"/>
</dbReference>
<organism evidence="1 2">
    <name type="scientific">Alteromonas aquimaris</name>
    <dbReference type="NCBI Taxonomy" id="2998417"/>
    <lineage>
        <taxon>Bacteria</taxon>
        <taxon>Pseudomonadati</taxon>
        <taxon>Pseudomonadota</taxon>
        <taxon>Gammaproteobacteria</taxon>
        <taxon>Alteromonadales</taxon>
        <taxon>Alteromonadaceae</taxon>
        <taxon>Alteromonas/Salinimonas group</taxon>
        <taxon>Alteromonas</taxon>
    </lineage>
</organism>
<dbReference type="PROSITE" id="PS51257">
    <property type="entry name" value="PROKAR_LIPOPROTEIN"/>
    <property type="match status" value="1"/>
</dbReference>
<comment type="caution">
    <text evidence="1">The sequence shown here is derived from an EMBL/GenBank/DDBJ whole genome shotgun (WGS) entry which is preliminary data.</text>
</comment>
<evidence type="ECO:0008006" key="3">
    <source>
        <dbReference type="Google" id="ProtNLM"/>
    </source>
</evidence>
<name>A0ABT3P8R3_9ALTE</name>
<keyword evidence="2" id="KW-1185">Reference proteome</keyword>
<dbReference type="Proteomes" id="UP001142810">
    <property type="component" value="Unassembled WGS sequence"/>
</dbReference>
<evidence type="ECO:0000313" key="2">
    <source>
        <dbReference type="Proteomes" id="UP001142810"/>
    </source>
</evidence>
<proteinExistence type="predicted"/>
<evidence type="ECO:0000313" key="1">
    <source>
        <dbReference type="EMBL" id="MCW8109162.1"/>
    </source>
</evidence>
<sequence>MKYFKRQSSLVAIAVLTGLVGCGGTEEQDITGAKEPFNLAGRGVDGYIANATVWIDVKANDRIDSFEPFAYTDAQGFYSYNPITGVDYCSQESESLQKFCLQSSAELDNTRIKLTGGTDLITGEQFDGTLTLDIATDEAVNRLQELKALGAKPVDDDGTWQIQADEWATLVTPLTTIKKYLSADTDISTFLASMGVAVPGGTEDLTLLQQDYVANLDRSGSYAGGLFRTAVELQKLVDSIATYLDAAGEPLGLGEDGLPESSADAVWKALVSWLQKNPGAKLTQGIGAITNSAVNHFVSQVTAAGATASSAAFSKIQSDTLASQMKTSATATVAVNNSFFNAASNRSDMIAAAKGAEIFYAAVKKHSKGDARLSSVNKIATHFTNDSRLLAELSRRQADIENGTSFATLDLLTISDNLLKLADAGGSIDADIETIIADAELADLTGSSSSPFWPDKRLDFSGIVDDGDNAEIKMFFLDDDGSGENGDVVICLSYRSEDPQDDIVGQRLDGSWSLLDINNPNSLSLLAEGYSLRVKIIGEVLGSEIDEEVGTPPNSNTLYGKFRFDLEDSSEIWYSDEISENRNYGLRMTQNVPADDQACRDILTLDDQ</sequence>